<proteinExistence type="predicted"/>
<accession>A0ABW5BNW1</accession>
<dbReference type="PANTHER" id="PTHR43252">
    <property type="entry name" value="TRANSCRIPTIONAL REGULATOR YQJI"/>
    <property type="match status" value="1"/>
</dbReference>
<dbReference type="RefSeq" id="WP_380254918.1">
    <property type="nucleotide sequence ID" value="NZ_JBHUII010000013.1"/>
</dbReference>
<evidence type="ECO:0000313" key="2">
    <source>
        <dbReference type="EMBL" id="MFD2207857.1"/>
    </source>
</evidence>
<keyword evidence="3" id="KW-1185">Reference proteome</keyword>
<dbReference type="EMBL" id="JBHUII010000013">
    <property type="protein sequence ID" value="MFD2207857.1"/>
    <property type="molecule type" value="Genomic_DNA"/>
</dbReference>
<dbReference type="InterPro" id="IPR005149">
    <property type="entry name" value="Tscrpt_reg_PadR_N"/>
</dbReference>
<reference evidence="3" key="1">
    <citation type="journal article" date="2019" name="Int. J. Syst. Evol. Microbiol.">
        <title>The Global Catalogue of Microorganisms (GCM) 10K type strain sequencing project: providing services to taxonomists for standard genome sequencing and annotation.</title>
        <authorList>
            <consortium name="The Broad Institute Genomics Platform"/>
            <consortium name="The Broad Institute Genome Sequencing Center for Infectious Disease"/>
            <person name="Wu L."/>
            <person name="Ma J."/>
        </authorList>
    </citation>
    <scope>NUCLEOTIDE SEQUENCE [LARGE SCALE GENOMIC DNA]</scope>
    <source>
        <strain evidence="3">CGMCC 4.7192</strain>
    </source>
</reference>
<dbReference type="InterPro" id="IPR036388">
    <property type="entry name" value="WH-like_DNA-bd_sf"/>
</dbReference>
<dbReference type="InterPro" id="IPR036390">
    <property type="entry name" value="WH_DNA-bd_sf"/>
</dbReference>
<feature type="domain" description="Transcription regulator PadR N-terminal" evidence="1">
    <location>
        <begin position="29"/>
        <end position="101"/>
    </location>
</feature>
<name>A0ABW5BNW1_9PROT</name>
<organism evidence="2 3">
    <name type="scientific">Kiloniella antarctica</name>
    <dbReference type="NCBI Taxonomy" id="1550907"/>
    <lineage>
        <taxon>Bacteria</taxon>
        <taxon>Pseudomonadati</taxon>
        <taxon>Pseudomonadota</taxon>
        <taxon>Alphaproteobacteria</taxon>
        <taxon>Rhodospirillales</taxon>
        <taxon>Kiloniellaceae</taxon>
        <taxon>Kiloniella</taxon>
    </lineage>
</organism>
<gene>
    <name evidence="2" type="ORF">ACFSKO_19760</name>
</gene>
<protein>
    <submittedName>
        <fullName evidence="2">PadR family transcriptional regulator</fullName>
    </submittedName>
</protein>
<evidence type="ECO:0000313" key="3">
    <source>
        <dbReference type="Proteomes" id="UP001597294"/>
    </source>
</evidence>
<dbReference type="Proteomes" id="UP001597294">
    <property type="component" value="Unassembled WGS sequence"/>
</dbReference>
<evidence type="ECO:0000259" key="1">
    <source>
        <dbReference type="Pfam" id="PF03551"/>
    </source>
</evidence>
<dbReference type="PANTHER" id="PTHR43252:SF2">
    <property type="entry name" value="TRANSCRIPTION REGULATOR, PADR-LIKE FAMILY"/>
    <property type="match status" value="1"/>
</dbReference>
<dbReference type="SUPFAM" id="SSF46785">
    <property type="entry name" value="Winged helix' DNA-binding domain"/>
    <property type="match status" value="1"/>
</dbReference>
<comment type="caution">
    <text evidence="2">The sequence shown here is derived from an EMBL/GenBank/DDBJ whole genome shotgun (WGS) entry which is preliminary data.</text>
</comment>
<dbReference type="Pfam" id="PF03551">
    <property type="entry name" value="PadR"/>
    <property type="match status" value="1"/>
</dbReference>
<dbReference type="Gene3D" id="1.10.10.10">
    <property type="entry name" value="Winged helix-like DNA-binding domain superfamily/Winged helix DNA-binding domain"/>
    <property type="match status" value="1"/>
</dbReference>
<sequence>MSKQTKAPDLLSRTYWNSTIKMSLSKFFILCVLHERSMHGYDVASEVERKTNGGCSPREGTVYPILKQFADGGYVTFKTEIVSGRERKIYTITDKGSQAFKVGLEEWLEITKCLQNCQSMLVSDCC</sequence>